<feature type="region of interest" description="Disordered" evidence="5">
    <location>
        <begin position="1"/>
        <end position="49"/>
    </location>
</feature>
<evidence type="ECO:0000256" key="2">
    <source>
        <dbReference type="ARBA" id="ARBA00011322"/>
    </source>
</evidence>
<comment type="similarity">
    <text evidence="1">Belongs to the SMC family. SbcC subfamily.</text>
</comment>
<feature type="compositionally biased region" description="Gly residues" evidence="5">
    <location>
        <begin position="1"/>
        <end position="10"/>
    </location>
</feature>
<dbReference type="InterPro" id="IPR025662">
    <property type="entry name" value="Sigma_54_int_dom_ATP-bd_1"/>
</dbReference>
<evidence type="ECO:0000256" key="5">
    <source>
        <dbReference type="SAM" id="MobiDB-lite"/>
    </source>
</evidence>
<feature type="domain" description="Rad50/SbcC-type AAA" evidence="6">
    <location>
        <begin position="65"/>
        <end position="246"/>
    </location>
</feature>
<evidence type="ECO:0000313" key="7">
    <source>
        <dbReference type="EMBL" id="AZI58248.1"/>
    </source>
</evidence>
<gene>
    <name evidence="7" type="ORF">EH165_08970</name>
</gene>
<dbReference type="AlphaFoldDB" id="A0A3G8ZM58"/>
<dbReference type="PANTHER" id="PTHR32114">
    <property type="entry name" value="ABC TRANSPORTER ABCH.3"/>
    <property type="match status" value="1"/>
</dbReference>
<evidence type="ECO:0000256" key="3">
    <source>
        <dbReference type="ARBA" id="ARBA00013368"/>
    </source>
</evidence>
<keyword evidence="8" id="KW-1185">Reference proteome</keyword>
<dbReference type="PROSITE" id="PS00675">
    <property type="entry name" value="SIGMA54_INTERACT_1"/>
    <property type="match status" value="1"/>
</dbReference>
<accession>A0A3G8ZM58</accession>
<keyword evidence="4" id="KW-0175">Coiled coil</keyword>
<dbReference type="InterPro" id="IPR027417">
    <property type="entry name" value="P-loop_NTPase"/>
</dbReference>
<organism evidence="7 8">
    <name type="scientific">Nakamurella antarctica</name>
    <dbReference type="NCBI Taxonomy" id="1902245"/>
    <lineage>
        <taxon>Bacteria</taxon>
        <taxon>Bacillati</taxon>
        <taxon>Actinomycetota</taxon>
        <taxon>Actinomycetes</taxon>
        <taxon>Nakamurellales</taxon>
        <taxon>Nakamurellaceae</taxon>
        <taxon>Nakamurella</taxon>
    </lineage>
</organism>
<sequence>MVAGTDGSGRAGFRPGQPDDSGLRSDCEFPAGMPRQRTKQRRTRFSASGFDGSTNCRGISVKLHQLELTAFGPYPEHVAVDFDALGADGLFLLHGDTGSGKTTLLDAVAFALFGSVPGARQEAGRLRCDRADPRTPTTVTLELTVGRHRMRITRTPKYERAKKNGIGTTVALATASLVWLGEVPAGTVPGGLHRIDEVTAAVGELLGMNANQFFQVVLLPQGDFAKFLRADTEEREKLLEQLFDTSRFSSIESWFQEARRASGAQLRERQTVLDLMAARVAQVLLQSPPDHPNSDWLAAVRDRASDEAALRHEQLRAVRDKRADAGRLRDAAILATSGTERAYSLLSRLLVLAEQQPERERLRYRIERRRAAVPVLLADRECALAMDAKKQAWALAESRRAALRVLATRDTSGALDISGLGQEFGPALENYLAASGRDVRDRAGGLQALVQQALLQKDERATLAGVTARAEAAERERSRLEEEIAQFPTAIAELDERATSLRVTAASLALCTEKFATAKEAVVDHGRLSAISKTATIAIDQAQRAIDVAQIATNERLELTQRRFAGMAAELAADLVDGQPCTVCGSADHPDAAIGDESPVGAEQVQLAEQTENRALAEAKRLTAVRVATERDLAALTARLGERTKDEISQQRDEAKSAFEAASSAGRTLPDVLLALEAARSRGAELTDMQQELNVRIISEQQRGEQLAASVAAREERLEIGRAGHADVASHRAYLLLLADSMDQFCAAATAVTQATRLARERESELAAAMENAAFTDIEQVRAAGGTDESALQTQLRAAEDDETAVRAQLQQPDLTPFCEALSTLRSAGAHGSAEPASSAGGNSAAPAAETYIDWALPADSAQWHSDARTHLADLRERSSHAAATAAALEQQETEAYADAQSAQSRCDQVNSLARLMFVHWEELKPASAADAELAGMTDVVLGKGSNRRSMSLRTYVLASWLKEVAVAANSRLQVMTSGRYSFLHSTTKESRGRSGGLGLDIFDEYSGVSRPAKTLSGGESFLASLALALGLADVVAARSGSGLLSTMFIDEGFGTLDADALDLVMETLDSLRGEGRIVGVISHVEELRQRIPSRLYVRNTPSGSTLEMTLAM</sequence>
<dbReference type="PANTHER" id="PTHR32114:SF2">
    <property type="entry name" value="ABC TRANSPORTER ABCH.3"/>
    <property type="match status" value="1"/>
</dbReference>
<dbReference type="Pfam" id="PF13476">
    <property type="entry name" value="AAA_23"/>
    <property type="match status" value="1"/>
</dbReference>
<dbReference type="GO" id="GO:0016887">
    <property type="term" value="F:ATP hydrolysis activity"/>
    <property type="evidence" value="ECO:0007669"/>
    <property type="project" value="InterPro"/>
</dbReference>
<evidence type="ECO:0000256" key="4">
    <source>
        <dbReference type="SAM" id="Coils"/>
    </source>
</evidence>
<comment type="subunit">
    <text evidence="2">Heterodimer of SbcC and SbcD.</text>
</comment>
<dbReference type="Proteomes" id="UP000268084">
    <property type="component" value="Chromosome"/>
</dbReference>
<dbReference type="Gene3D" id="3.40.50.300">
    <property type="entry name" value="P-loop containing nucleotide triphosphate hydrolases"/>
    <property type="match status" value="2"/>
</dbReference>
<dbReference type="GO" id="GO:0006302">
    <property type="term" value="P:double-strand break repair"/>
    <property type="evidence" value="ECO:0007669"/>
    <property type="project" value="InterPro"/>
</dbReference>
<evidence type="ECO:0000313" key="8">
    <source>
        <dbReference type="Proteomes" id="UP000268084"/>
    </source>
</evidence>
<name>A0A3G8ZM58_9ACTN</name>
<evidence type="ECO:0000256" key="1">
    <source>
        <dbReference type="ARBA" id="ARBA00006930"/>
    </source>
</evidence>
<feature type="coiled-coil region" evidence="4">
    <location>
        <begin position="463"/>
        <end position="490"/>
    </location>
</feature>
<dbReference type="SUPFAM" id="SSF52540">
    <property type="entry name" value="P-loop containing nucleoside triphosphate hydrolases"/>
    <property type="match status" value="1"/>
</dbReference>
<dbReference type="EMBL" id="CP034170">
    <property type="protein sequence ID" value="AZI58248.1"/>
    <property type="molecule type" value="Genomic_DNA"/>
</dbReference>
<reference evidence="7 8" key="2">
    <citation type="submission" date="2018-12" db="EMBL/GenBank/DDBJ databases">
        <title>Nakamurella antarcticus sp. nov., isolated from Antarctica South Shetland Islands soil.</title>
        <authorList>
            <person name="Peng F."/>
        </authorList>
    </citation>
    <scope>NUCLEOTIDE SEQUENCE [LARGE SCALE GENOMIC DNA]</scope>
    <source>
        <strain evidence="7 8">S14-144</strain>
    </source>
</reference>
<evidence type="ECO:0000259" key="6">
    <source>
        <dbReference type="Pfam" id="PF13476"/>
    </source>
</evidence>
<proteinExistence type="inferred from homology"/>
<dbReference type="KEGG" id="nak:EH165_08970"/>
<dbReference type="Pfam" id="PF13558">
    <property type="entry name" value="SbcC_Walker_B"/>
    <property type="match status" value="1"/>
</dbReference>
<dbReference type="OrthoDB" id="9795626at2"/>
<dbReference type="InterPro" id="IPR038729">
    <property type="entry name" value="Rad50/SbcC_AAA"/>
</dbReference>
<protein>
    <recommendedName>
        <fullName evidence="3">Nuclease SbcCD subunit C</fullName>
    </recommendedName>
</protein>
<reference evidence="7 8" key="1">
    <citation type="submission" date="2018-11" db="EMBL/GenBank/DDBJ databases">
        <authorList>
            <person name="Da X."/>
        </authorList>
    </citation>
    <scope>NUCLEOTIDE SEQUENCE [LARGE SCALE GENOMIC DNA]</scope>
    <source>
        <strain evidence="7 8">S14-144</strain>
    </source>
</reference>